<dbReference type="AlphaFoldDB" id="A0A0E3ZNH9"/>
<dbReference type="EMBL" id="CP007501">
    <property type="protein sequence ID" value="AKD26172.1"/>
    <property type="molecule type" value="Genomic_DNA"/>
</dbReference>
<dbReference type="Pfam" id="PF18602">
    <property type="entry name" value="Rap1a"/>
    <property type="match status" value="1"/>
</dbReference>
<name>A0A0E3ZNH9_9BURK</name>
<evidence type="ECO:0000313" key="4">
    <source>
        <dbReference type="Proteomes" id="UP000061135"/>
    </source>
</evidence>
<dbReference type="Proteomes" id="UP000061135">
    <property type="component" value="Chromosome"/>
</dbReference>
<proteinExistence type="predicted"/>
<dbReference type="HOGENOM" id="CLU_2047524_0_0_4"/>
<dbReference type="OrthoDB" id="9132029at2"/>
<dbReference type="RefSeq" id="WP_046330827.1">
    <property type="nucleotide sequence ID" value="NZ_CP007501.1"/>
</dbReference>
<feature type="domain" description="Rap1a immunity protein" evidence="2">
    <location>
        <begin position="28"/>
        <end position="117"/>
    </location>
</feature>
<sequence length="120" mass="13085">MKKVLILLAALGAFSSLAQAQEKIQVLSTQELVNTCKTPASPESRSFCVGYTTAIYDTYLATRHPQRAKPYICVKQPAPSRDEVIGDFVKFGQTNQQTADKPAAGVFLGFLASRFPCAKK</sequence>
<dbReference type="InterPro" id="IPR041238">
    <property type="entry name" value="Rap1a"/>
</dbReference>
<evidence type="ECO:0000313" key="3">
    <source>
        <dbReference type="EMBL" id="AKD26172.1"/>
    </source>
</evidence>
<gene>
    <name evidence="3" type="ORF">CL55_00018390</name>
</gene>
<feature type="chain" id="PRO_5002416703" description="Rap1a immunity protein domain-containing protein" evidence="1">
    <location>
        <begin position="21"/>
        <end position="120"/>
    </location>
</feature>
<dbReference type="STRING" id="1835254.CL55_00018390"/>
<protein>
    <recommendedName>
        <fullName evidence="2">Rap1a immunity protein domain-containing protein</fullName>
    </recommendedName>
</protein>
<keyword evidence="1" id="KW-0732">Signal</keyword>
<evidence type="ECO:0000256" key="1">
    <source>
        <dbReference type="SAM" id="SignalP"/>
    </source>
</evidence>
<evidence type="ECO:0000259" key="2">
    <source>
        <dbReference type="Pfam" id="PF18602"/>
    </source>
</evidence>
<reference evidence="3 4" key="1">
    <citation type="submission" date="2014-03" db="EMBL/GenBank/DDBJ databases">
        <title>Genome of Polynucleobacter strain MWH-MoK4.</title>
        <authorList>
            <person name="Hahn M.W."/>
        </authorList>
    </citation>
    <scope>NUCLEOTIDE SEQUENCE [LARGE SCALE GENOMIC DNA]</scope>
    <source>
        <strain evidence="3 4">MWH-MoK4</strain>
    </source>
</reference>
<keyword evidence="4" id="KW-1185">Reference proteome</keyword>
<organism evidence="3 4">
    <name type="scientific">Polynucleobacter duraquae</name>
    <dbReference type="NCBI Taxonomy" id="1835254"/>
    <lineage>
        <taxon>Bacteria</taxon>
        <taxon>Pseudomonadati</taxon>
        <taxon>Pseudomonadota</taxon>
        <taxon>Betaproteobacteria</taxon>
        <taxon>Burkholderiales</taxon>
        <taxon>Burkholderiaceae</taxon>
        <taxon>Polynucleobacter</taxon>
    </lineage>
</organism>
<dbReference type="KEGG" id="pdq:CL55_00018390"/>
<feature type="signal peptide" evidence="1">
    <location>
        <begin position="1"/>
        <end position="20"/>
    </location>
</feature>
<accession>A0A0E3ZNH9</accession>
<dbReference type="PATRIC" id="fig|576611.7.peg.1867"/>